<organism evidence="4 5">
    <name type="scientific">Campylobacter jejuni subsp. doylei</name>
    <dbReference type="NCBI Taxonomy" id="32021"/>
    <lineage>
        <taxon>Bacteria</taxon>
        <taxon>Pseudomonadati</taxon>
        <taxon>Campylobacterota</taxon>
        <taxon>Epsilonproteobacteria</taxon>
        <taxon>Campylobacterales</taxon>
        <taxon>Campylobacteraceae</taxon>
        <taxon>Campylobacter</taxon>
    </lineage>
</organism>
<evidence type="ECO:0000313" key="3">
    <source>
        <dbReference type="EMBL" id="VEG62182.1"/>
    </source>
</evidence>
<evidence type="ECO:0000313" key="1">
    <source>
        <dbReference type="EMBL" id="VEG59945.1"/>
    </source>
</evidence>
<evidence type="ECO:0000313" key="4">
    <source>
        <dbReference type="EMBL" id="VEG62960.1"/>
    </source>
</evidence>
<dbReference type="AlphaFoldDB" id="A0A3S4W5A2"/>
<gene>
    <name evidence="1" type="ORF">NCTC11951_00019</name>
    <name evidence="2" type="ORF">NCTC11951_00466</name>
    <name evidence="3" type="ORF">NCTC11951_01312</name>
    <name evidence="4" type="ORF">NCTC11951_02111</name>
</gene>
<evidence type="ECO:0000313" key="2">
    <source>
        <dbReference type="EMBL" id="VEG60827.1"/>
    </source>
</evidence>
<proteinExistence type="predicted"/>
<dbReference type="EMBL" id="LR134359">
    <property type="protein sequence ID" value="VEG59945.1"/>
    <property type="molecule type" value="Genomic_DNA"/>
</dbReference>
<evidence type="ECO:0000313" key="5">
    <source>
        <dbReference type="Proteomes" id="UP000275504"/>
    </source>
</evidence>
<sequence length="40" mass="4696">MKENNKMMNQKSIAKDLLIALLFSTFALALLYLFEIFTRN</sequence>
<reference evidence="4 5" key="1">
    <citation type="submission" date="2018-12" db="EMBL/GenBank/DDBJ databases">
        <authorList>
            <consortium name="Pathogen Informatics"/>
        </authorList>
    </citation>
    <scope>NUCLEOTIDE SEQUENCE [LARGE SCALE GENOMIC DNA]</scope>
    <source>
        <strain evidence="4 5">NCTC11951</strain>
    </source>
</reference>
<dbReference type="Proteomes" id="UP000275504">
    <property type="component" value="Chromosome"/>
</dbReference>
<dbReference type="EMBL" id="LR134359">
    <property type="protein sequence ID" value="VEG62960.1"/>
    <property type="molecule type" value="Genomic_DNA"/>
</dbReference>
<dbReference type="EMBL" id="LR134359">
    <property type="protein sequence ID" value="VEG62182.1"/>
    <property type="molecule type" value="Genomic_DNA"/>
</dbReference>
<protein>
    <submittedName>
        <fullName evidence="4">Membrane protein</fullName>
    </submittedName>
</protein>
<accession>A0A3S4W5A2</accession>
<name>A0A3S4W5A2_CAMJU</name>
<dbReference type="EMBL" id="LR134359">
    <property type="protein sequence ID" value="VEG60827.1"/>
    <property type="molecule type" value="Genomic_DNA"/>
</dbReference>